<sequence>MSELNSVKDTSLNQKTEVQRRIKINRQSWDKFQRGQFSRPKRNEKYAHKPAETTLSVTVDCEKNQPTTTEIKNRLQDEVKDHQVELLPKKKTVEETTRRRENREKLLSRKRTTCMRNLKNVHKDAPQLKRARLELEKGALWEIKTDVITKSLAISDVPGCLSDERVPVERSDLIPCTCDEMERRGRKRRLNTDKQDCPIPFKRAQLEPPVLQWYQSSLLQLIY</sequence>
<reference evidence="2 3" key="1">
    <citation type="submission" date="2021-07" db="EMBL/GenBank/DDBJ databases">
        <authorList>
            <person name="Imarazene B."/>
            <person name="Zahm M."/>
            <person name="Klopp C."/>
            <person name="Cabau C."/>
            <person name="Beille S."/>
            <person name="Jouanno E."/>
            <person name="Castinel A."/>
            <person name="Lluch J."/>
            <person name="Gil L."/>
            <person name="Kuchtly C."/>
            <person name="Lopez Roques C."/>
            <person name="Donnadieu C."/>
            <person name="Parrinello H."/>
            <person name="Journot L."/>
            <person name="Du K."/>
            <person name="Schartl M."/>
            <person name="Retaux S."/>
            <person name="Guiguen Y."/>
        </authorList>
    </citation>
    <scope>NUCLEOTIDE SEQUENCE [LARGE SCALE GENOMIC DNA]</scope>
    <source>
        <strain evidence="2">Pach_M1</strain>
        <tissue evidence="2">Testis</tissue>
    </source>
</reference>
<dbReference type="Proteomes" id="UP000752171">
    <property type="component" value="Unassembled WGS sequence"/>
</dbReference>
<evidence type="ECO:0000256" key="1">
    <source>
        <dbReference type="SAM" id="MobiDB-lite"/>
    </source>
</evidence>
<feature type="compositionally biased region" description="Polar residues" evidence="1">
    <location>
        <begin position="1"/>
        <end position="16"/>
    </location>
</feature>
<name>A0A8T2MDW7_ASTMX</name>
<dbReference type="AlphaFoldDB" id="A0A8T2MDW7"/>
<accession>A0A8T2MDW7</accession>
<feature type="region of interest" description="Disordered" evidence="1">
    <location>
        <begin position="1"/>
        <end position="46"/>
    </location>
</feature>
<evidence type="ECO:0000313" key="3">
    <source>
        <dbReference type="Proteomes" id="UP000752171"/>
    </source>
</evidence>
<comment type="caution">
    <text evidence="2">The sequence shown here is derived from an EMBL/GenBank/DDBJ whole genome shotgun (WGS) entry which is preliminary data.</text>
</comment>
<protein>
    <submittedName>
        <fullName evidence="2">Uncharacterized protein</fullName>
    </submittedName>
</protein>
<proteinExistence type="predicted"/>
<dbReference type="EMBL" id="JAICCE010000001">
    <property type="protein sequence ID" value="KAG9282229.1"/>
    <property type="molecule type" value="Genomic_DNA"/>
</dbReference>
<organism evidence="2 3">
    <name type="scientific">Astyanax mexicanus</name>
    <name type="common">Blind cave fish</name>
    <name type="synonym">Astyanax fasciatus mexicanus</name>
    <dbReference type="NCBI Taxonomy" id="7994"/>
    <lineage>
        <taxon>Eukaryota</taxon>
        <taxon>Metazoa</taxon>
        <taxon>Chordata</taxon>
        <taxon>Craniata</taxon>
        <taxon>Vertebrata</taxon>
        <taxon>Euteleostomi</taxon>
        <taxon>Actinopterygii</taxon>
        <taxon>Neopterygii</taxon>
        <taxon>Teleostei</taxon>
        <taxon>Ostariophysi</taxon>
        <taxon>Characiformes</taxon>
        <taxon>Characoidei</taxon>
        <taxon>Acestrorhamphidae</taxon>
        <taxon>Acestrorhamphinae</taxon>
        <taxon>Astyanax</taxon>
    </lineage>
</organism>
<evidence type="ECO:0000313" key="2">
    <source>
        <dbReference type="EMBL" id="KAG9282229.1"/>
    </source>
</evidence>
<gene>
    <name evidence="2" type="ORF">AMEX_G857</name>
</gene>